<dbReference type="EC" id="2.3.1.157" evidence="4"/>
<reference evidence="4 5" key="1">
    <citation type="submission" date="2016-04" db="EMBL/GenBank/DDBJ databases">
        <title>Genome sequence of Methanobrevibacter curvatus DSM 11111.</title>
        <authorList>
            <person name="Poehlein A."/>
            <person name="Seedorf H."/>
            <person name="Daniel R."/>
        </authorList>
    </citation>
    <scope>NUCLEOTIDE SEQUENCE [LARGE SCALE GENOMIC DNA]</scope>
    <source>
        <strain evidence="4 5">DSM 11111</strain>
    </source>
</reference>
<dbReference type="Proteomes" id="UP000077245">
    <property type="component" value="Unassembled WGS sequence"/>
</dbReference>
<dbReference type="RefSeq" id="WP_067090702.1">
    <property type="nucleotide sequence ID" value="NZ_LWMV01000160.1"/>
</dbReference>
<dbReference type="SUPFAM" id="SSF53448">
    <property type="entry name" value="Nucleotide-diphospho-sugar transferases"/>
    <property type="match status" value="1"/>
</dbReference>
<dbReference type="AlphaFoldDB" id="A0A166B3N5"/>
<dbReference type="EMBL" id="LWMV01000160">
    <property type="protein sequence ID" value="KZX12823.1"/>
    <property type="molecule type" value="Genomic_DNA"/>
</dbReference>
<sequence>MQSIKHAVIIMAGVGSRLGFNTTKGLVKVGDKRIIDYHLDRLKDIQDIRIVVGFQEEKVIEHVKKVREDITFIRNPDFRTTSTAYSVYLAVKDLKEPYLLILGDIIFNKNDFEKFIEKCNNESLIGVTKAKTEDTIFATIDESKNMVQDFQRNIKSNYEFGGILYLKDILISENDGYIFEALKKYLPLKCHIVDAYEIDTKNDLELAIKNLHKLGI</sequence>
<proteinExistence type="predicted"/>
<evidence type="ECO:0000313" key="5">
    <source>
        <dbReference type="Proteomes" id="UP000077245"/>
    </source>
</evidence>
<dbReference type="EC" id="2.7.7.23" evidence="4"/>
<dbReference type="PANTHER" id="PTHR43584:SF5">
    <property type="entry name" value="PROTEIN LICC"/>
    <property type="match status" value="1"/>
</dbReference>
<dbReference type="Gene3D" id="3.90.550.10">
    <property type="entry name" value="Spore Coat Polysaccharide Biosynthesis Protein SpsA, Chain A"/>
    <property type="match status" value="1"/>
</dbReference>
<comment type="caution">
    <text evidence="4">The sequence shown here is derived from an EMBL/GenBank/DDBJ whole genome shotgun (WGS) entry which is preliminary data.</text>
</comment>
<keyword evidence="1 4" id="KW-0808">Transferase</keyword>
<keyword evidence="5" id="KW-1185">Reference proteome</keyword>
<feature type="domain" description="MobA-like NTP transferase" evidence="3">
    <location>
        <begin position="7"/>
        <end position="125"/>
    </location>
</feature>
<protein>
    <submittedName>
        <fullName evidence="4">Bifunctional protein GlmU</fullName>
        <ecNumber evidence="4">2.3.1.157</ecNumber>
        <ecNumber evidence="4">2.7.7.23</ecNumber>
    </submittedName>
</protein>
<dbReference type="Pfam" id="PF12804">
    <property type="entry name" value="NTP_transf_3"/>
    <property type="match status" value="1"/>
</dbReference>
<dbReference type="PANTHER" id="PTHR43584">
    <property type="entry name" value="NUCLEOTIDYL TRANSFERASE"/>
    <property type="match status" value="1"/>
</dbReference>
<organism evidence="4 5">
    <name type="scientific">Methanobrevibacter curvatus</name>
    <dbReference type="NCBI Taxonomy" id="49547"/>
    <lineage>
        <taxon>Archaea</taxon>
        <taxon>Methanobacteriati</taxon>
        <taxon>Methanobacteriota</taxon>
        <taxon>Methanomada group</taxon>
        <taxon>Methanobacteria</taxon>
        <taxon>Methanobacteriales</taxon>
        <taxon>Methanobacteriaceae</taxon>
        <taxon>Methanobrevibacter</taxon>
    </lineage>
</organism>
<gene>
    <name evidence="4" type="primary">glmU</name>
    <name evidence="4" type="ORF">MBCUR_08790</name>
</gene>
<name>A0A166B3N5_9EURY</name>
<evidence type="ECO:0000313" key="4">
    <source>
        <dbReference type="EMBL" id="KZX12823.1"/>
    </source>
</evidence>
<evidence type="ECO:0000256" key="2">
    <source>
        <dbReference type="ARBA" id="ARBA00022695"/>
    </source>
</evidence>
<accession>A0A166B3N5</accession>
<dbReference type="GO" id="GO:0003977">
    <property type="term" value="F:UDP-N-acetylglucosamine diphosphorylase activity"/>
    <property type="evidence" value="ECO:0007669"/>
    <property type="project" value="UniProtKB-EC"/>
</dbReference>
<dbReference type="InterPro" id="IPR050065">
    <property type="entry name" value="GlmU-like"/>
</dbReference>
<keyword evidence="4" id="KW-0012">Acyltransferase</keyword>
<dbReference type="STRING" id="49547.MBCUR_08790"/>
<dbReference type="InterPro" id="IPR029044">
    <property type="entry name" value="Nucleotide-diphossugar_trans"/>
</dbReference>
<dbReference type="PATRIC" id="fig|49547.3.peg.946"/>
<evidence type="ECO:0000259" key="3">
    <source>
        <dbReference type="Pfam" id="PF12804"/>
    </source>
</evidence>
<keyword evidence="2 4" id="KW-0548">Nucleotidyltransferase</keyword>
<dbReference type="OrthoDB" id="25155at2157"/>
<dbReference type="GO" id="GO:0019134">
    <property type="term" value="F:glucosamine-1-phosphate N-acetyltransferase activity"/>
    <property type="evidence" value="ECO:0007669"/>
    <property type="project" value="UniProtKB-EC"/>
</dbReference>
<evidence type="ECO:0000256" key="1">
    <source>
        <dbReference type="ARBA" id="ARBA00022679"/>
    </source>
</evidence>
<dbReference type="InterPro" id="IPR025877">
    <property type="entry name" value="MobA-like_NTP_Trfase"/>
</dbReference>